<keyword evidence="2" id="KW-1185">Reference proteome</keyword>
<dbReference type="AlphaFoldDB" id="A0A8J8NGA4"/>
<dbReference type="EMBL" id="RRYP01016819">
    <property type="protein sequence ID" value="TNV74581.1"/>
    <property type="molecule type" value="Genomic_DNA"/>
</dbReference>
<evidence type="ECO:0000313" key="1">
    <source>
        <dbReference type="EMBL" id="TNV74581.1"/>
    </source>
</evidence>
<reference evidence="1" key="1">
    <citation type="submission" date="2019-06" db="EMBL/GenBank/DDBJ databases">
        <authorList>
            <person name="Zheng W."/>
        </authorList>
    </citation>
    <scope>NUCLEOTIDE SEQUENCE</scope>
    <source>
        <strain evidence="1">QDHG01</strain>
    </source>
</reference>
<proteinExistence type="predicted"/>
<accession>A0A8J8NGA4</accession>
<protein>
    <submittedName>
        <fullName evidence="1">Uncharacterized protein</fullName>
    </submittedName>
</protein>
<name>A0A8J8NGA4_HALGN</name>
<organism evidence="1 2">
    <name type="scientific">Halteria grandinella</name>
    <dbReference type="NCBI Taxonomy" id="5974"/>
    <lineage>
        <taxon>Eukaryota</taxon>
        <taxon>Sar</taxon>
        <taxon>Alveolata</taxon>
        <taxon>Ciliophora</taxon>
        <taxon>Intramacronucleata</taxon>
        <taxon>Spirotrichea</taxon>
        <taxon>Stichotrichia</taxon>
        <taxon>Sporadotrichida</taxon>
        <taxon>Halteriidae</taxon>
        <taxon>Halteria</taxon>
    </lineage>
</organism>
<evidence type="ECO:0000313" key="2">
    <source>
        <dbReference type="Proteomes" id="UP000785679"/>
    </source>
</evidence>
<comment type="caution">
    <text evidence="1">The sequence shown here is derived from an EMBL/GenBank/DDBJ whole genome shotgun (WGS) entry which is preliminary data.</text>
</comment>
<gene>
    <name evidence="1" type="ORF">FGO68_gene4116</name>
</gene>
<dbReference type="Proteomes" id="UP000785679">
    <property type="component" value="Unassembled WGS sequence"/>
</dbReference>
<sequence>MIINLFNKVTQSVKFIYIIEQFQLYSLFFNLSDTLGQEAKDGYDVTVFNQKPFYGDCDQSFEYFIYEN</sequence>